<dbReference type="RefSeq" id="WP_315734849.1">
    <property type="nucleotide sequence ID" value="NZ_JAVYII010000008.1"/>
</dbReference>
<reference evidence="3 4" key="1">
    <citation type="submission" date="2023-08" db="EMBL/GenBank/DDBJ databases">
        <title>Nocardioides seae sp. nov., a bacterium isolated from a soil.</title>
        <authorList>
            <person name="Wang X."/>
        </authorList>
    </citation>
    <scope>NUCLEOTIDE SEQUENCE [LARGE SCALE GENOMIC DNA]</scope>
    <source>
        <strain evidence="3 4">YZH12</strain>
    </source>
</reference>
<dbReference type="GO" id="GO:0016787">
    <property type="term" value="F:hydrolase activity"/>
    <property type="evidence" value="ECO:0007669"/>
    <property type="project" value="UniProtKB-KW"/>
</dbReference>
<dbReference type="InterPro" id="IPR029058">
    <property type="entry name" value="AB_hydrolase_fold"/>
</dbReference>
<keyword evidence="1 3" id="KW-0378">Hydrolase</keyword>
<gene>
    <name evidence="3" type="ORF">RDV89_16950</name>
</gene>
<dbReference type="PANTHER" id="PTHR48081:SF8">
    <property type="entry name" value="ALPHA_BETA HYDROLASE FOLD-3 DOMAIN-CONTAINING PROTEIN-RELATED"/>
    <property type="match status" value="1"/>
</dbReference>
<protein>
    <submittedName>
        <fullName evidence="3">Alpha/beta hydrolase fold domain-containing protein</fullName>
    </submittedName>
</protein>
<evidence type="ECO:0000256" key="1">
    <source>
        <dbReference type="ARBA" id="ARBA00022801"/>
    </source>
</evidence>
<accession>A0ABU3PZT0</accession>
<dbReference type="InterPro" id="IPR050300">
    <property type="entry name" value="GDXG_lipolytic_enzyme"/>
</dbReference>
<keyword evidence="4" id="KW-1185">Reference proteome</keyword>
<evidence type="ECO:0000259" key="2">
    <source>
        <dbReference type="Pfam" id="PF07859"/>
    </source>
</evidence>
<feature type="domain" description="Alpha/beta hydrolase fold-3" evidence="2">
    <location>
        <begin position="122"/>
        <end position="327"/>
    </location>
</feature>
<dbReference type="SUPFAM" id="SSF53474">
    <property type="entry name" value="alpha/beta-Hydrolases"/>
    <property type="match status" value="1"/>
</dbReference>
<organism evidence="3 4">
    <name type="scientific">Nocardioides imazamoxiresistens</name>
    <dbReference type="NCBI Taxonomy" id="3231893"/>
    <lineage>
        <taxon>Bacteria</taxon>
        <taxon>Bacillati</taxon>
        <taxon>Actinomycetota</taxon>
        <taxon>Actinomycetes</taxon>
        <taxon>Propionibacteriales</taxon>
        <taxon>Nocardioidaceae</taxon>
        <taxon>Nocardioides</taxon>
    </lineage>
</organism>
<proteinExistence type="predicted"/>
<comment type="caution">
    <text evidence="3">The sequence shown here is derived from an EMBL/GenBank/DDBJ whole genome shotgun (WGS) entry which is preliminary data.</text>
</comment>
<dbReference type="InterPro" id="IPR013094">
    <property type="entry name" value="AB_hydrolase_3"/>
</dbReference>
<dbReference type="PANTHER" id="PTHR48081">
    <property type="entry name" value="AB HYDROLASE SUPERFAMILY PROTEIN C4A8.06C"/>
    <property type="match status" value="1"/>
</dbReference>
<dbReference type="EMBL" id="JAVYII010000008">
    <property type="protein sequence ID" value="MDT9594778.1"/>
    <property type="molecule type" value="Genomic_DNA"/>
</dbReference>
<dbReference type="Proteomes" id="UP001268542">
    <property type="component" value="Unassembled WGS sequence"/>
</dbReference>
<dbReference type="Gene3D" id="3.40.50.1820">
    <property type="entry name" value="alpha/beta hydrolase"/>
    <property type="match status" value="1"/>
</dbReference>
<name>A0ABU3PZT0_9ACTN</name>
<dbReference type="Pfam" id="PF07859">
    <property type="entry name" value="Abhydrolase_3"/>
    <property type="match status" value="1"/>
</dbReference>
<evidence type="ECO:0000313" key="3">
    <source>
        <dbReference type="EMBL" id="MDT9594778.1"/>
    </source>
</evidence>
<sequence length="362" mass="38133">MPAPARLDELAVTLRRSAVQGLLRLPEPARRRLAGPPVTIDGLTLDLDTQLVLRAQVLAREPVVERLPVPQGRRVLTAQARLAGGVQPIGEVQSCRVAGRAARLYVPRGRLVRDGSAGDPLLVFLHGGGFVYGGLDSHDALCRFLAERAGVRVLSVTYRLAPEHPFPAAYEDVLAAYRWVCANAGWLGADPSRLAVGGDSAGGNLAAVTALAAAREGLPLAYQLLIYPATDLTRSARSHRLFGDGLYLTTQFMDRVEAAYLPDASRQTDPAASPAYADVPADLAPAYVATAGFDPLRDEGEAYARALADAGVPVTARRFDGLIHGFANWVALGAANRAALDEIAAALATGLGAVPDAVREGT</sequence>
<evidence type="ECO:0000313" key="4">
    <source>
        <dbReference type="Proteomes" id="UP001268542"/>
    </source>
</evidence>